<comment type="caution">
    <text evidence="1">The sequence shown here is derived from an EMBL/GenBank/DDBJ whole genome shotgun (WGS) entry which is preliminary data.</text>
</comment>
<dbReference type="Pfam" id="PF04317">
    <property type="entry name" value="DUF463"/>
    <property type="match status" value="1"/>
</dbReference>
<dbReference type="PANTHER" id="PTHR38605">
    <property type="entry name" value="ATPASE-RELATED"/>
    <property type="match status" value="1"/>
</dbReference>
<dbReference type="PANTHER" id="PTHR38605:SF1">
    <property type="entry name" value="ATPASE"/>
    <property type="match status" value="1"/>
</dbReference>
<dbReference type="AlphaFoldDB" id="A0A420ECQ9"/>
<evidence type="ECO:0000313" key="1">
    <source>
        <dbReference type="EMBL" id="RKF18470.1"/>
    </source>
</evidence>
<dbReference type="OrthoDB" id="9777645at2"/>
<dbReference type="EMBL" id="RAQO01000005">
    <property type="protein sequence ID" value="RKF18470.1"/>
    <property type="molecule type" value="Genomic_DNA"/>
</dbReference>
<accession>A0A420ECQ9</accession>
<evidence type="ECO:0000313" key="2">
    <source>
        <dbReference type="Proteomes" id="UP000286482"/>
    </source>
</evidence>
<dbReference type="InterPro" id="IPR007413">
    <property type="entry name" value="YcjX-like"/>
</dbReference>
<organism evidence="1 2">
    <name type="scientific">Alginatibacterium sediminis</name>
    <dbReference type="NCBI Taxonomy" id="2164068"/>
    <lineage>
        <taxon>Bacteria</taxon>
        <taxon>Pseudomonadati</taxon>
        <taxon>Pseudomonadota</taxon>
        <taxon>Gammaproteobacteria</taxon>
        <taxon>Alteromonadales</taxon>
        <taxon>Alteromonadaceae</taxon>
        <taxon>Alginatibacterium</taxon>
    </lineage>
</organism>
<sequence>MSSKGLEQRIKSTLKAQQKSLEKFGHRLVGDRVCIGVTGLSKAGKTSFVTSLIYQLMNPQHALLPSFTPALKGQLLGAKLCSASGDFVDFNYDASLNSLSQIPASWPKATSALSHIELELRYKRSRRGLFNLGSDTQSLILEIRDYPGEWLLDLPMLGLDFQQWSQHQFEQASSEQRCKFSSSIISKLSALDLSSDFEPELADDLMREYQQYLLHCQDQGLVMLQPGRLLMPERDKQWLAFFPGQLDPNIRYASTSWASVLEQRYKAYLKQVVQPFYQDVFSGVDRQIVLVDILASLSGGPGVFEDTRQALTAVLESFNYGKNSLLSRWFSPRIERLLIAATKIDQVLPEQHENVRSLVAQLTAKAYREAKFESIEFQCEAFAAIRASSIEPYQGKSMLKGVVEGGGAALLSHPQIPSHLPETEQWQELLNWKPKRLLPPPGLKLDQGKSLPHIRMDTIIRELIGDRF</sequence>
<proteinExistence type="predicted"/>
<gene>
    <name evidence="1" type="ORF">DBZ36_08645</name>
</gene>
<keyword evidence="2" id="KW-1185">Reference proteome</keyword>
<dbReference type="Proteomes" id="UP000286482">
    <property type="component" value="Unassembled WGS sequence"/>
</dbReference>
<protein>
    <submittedName>
        <fullName evidence="1">YcjX family protein</fullName>
    </submittedName>
</protein>
<dbReference type="RefSeq" id="WP_120354549.1">
    <property type="nucleotide sequence ID" value="NZ_RAQO01000005.1"/>
</dbReference>
<dbReference type="PIRSF" id="PIRSF019381">
    <property type="entry name" value="YcjX"/>
    <property type="match status" value="1"/>
</dbReference>
<name>A0A420ECQ9_9ALTE</name>
<reference evidence="1 2" key="1">
    <citation type="submission" date="2018-09" db="EMBL/GenBank/DDBJ databases">
        <authorList>
            <person name="Wang Z."/>
        </authorList>
    </citation>
    <scope>NUCLEOTIDE SEQUENCE [LARGE SCALE GENOMIC DNA]</scope>
    <source>
        <strain evidence="1 2">ALS 81</strain>
    </source>
</reference>